<reference evidence="2" key="1">
    <citation type="submission" date="2017-06" db="EMBL/GenBank/DDBJ databases">
        <title>Genome sequencing of pathogenic and non-pathogenic strains within Bisgaard taxon 40.</title>
        <authorList>
            <person name="Ladner J.T."/>
            <person name="Lovett S.P."/>
            <person name="Koroleva G."/>
            <person name="Lorch J.M."/>
        </authorList>
    </citation>
    <scope>NUCLEOTIDE SEQUENCE</scope>
    <source>
        <strain evidence="2">27576-1-I1</strain>
    </source>
</reference>
<keyword evidence="3" id="KW-1185">Reference proteome</keyword>
<dbReference type="Gene3D" id="3.40.960.10">
    <property type="entry name" value="VSR Endonuclease"/>
    <property type="match status" value="1"/>
</dbReference>
<dbReference type="Proteomes" id="UP000955338">
    <property type="component" value="Chromosome"/>
</dbReference>
<dbReference type="EMBL" id="CP022011">
    <property type="protein sequence ID" value="QDJ13982.1"/>
    <property type="molecule type" value="Genomic_DNA"/>
</dbReference>
<dbReference type="Pfam" id="PF10881">
    <property type="entry name" value="DUF2726"/>
    <property type="match status" value="1"/>
</dbReference>
<protein>
    <recommendedName>
        <fullName evidence="1">DUF2726 domain-containing protein</fullName>
    </recommendedName>
</protein>
<dbReference type="RefSeq" id="WP_265482656.1">
    <property type="nucleotide sequence ID" value="NZ_CP022011.1"/>
</dbReference>
<gene>
    <name evidence="2" type="ORF">CEP48_00350</name>
</gene>
<dbReference type="InterPro" id="IPR024402">
    <property type="entry name" value="DUF2726"/>
</dbReference>
<name>A0A8D4IW92_9PAST</name>
<evidence type="ECO:0000313" key="3">
    <source>
        <dbReference type="Proteomes" id="UP000955338"/>
    </source>
</evidence>
<dbReference type="AlphaFoldDB" id="A0A8D4IW92"/>
<evidence type="ECO:0000313" key="2">
    <source>
        <dbReference type="EMBL" id="QDJ13982.1"/>
    </source>
</evidence>
<evidence type="ECO:0000259" key="1">
    <source>
        <dbReference type="Pfam" id="PF10881"/>
    </source>
</evidence>
<organism evidence="2 3">
    <name type="scientific">Mergibacter septicus</name>
    <dbReference type="NCBI Taxonomy" id="221402"/>
    <lineage>
        <taxon>Bacteria</taxon>
        <taxon>Pseudomonadati</taxon>
        <taxon>Pseudomonadota</taxon>
        <taxon>Gammaproteobacteria</taxon>
        <taxon>Pasteurellales</taxon>
        <taxon>Pasteurellaceae</taxon>
        <taxon>Mergibacter</taxon>
    </lineage>
</organism>
<accession>A0A8D4IW92</accession>
<feature type="domain" description="DUF2726" evidence="1">
    <location>
        <begin position="49"/>
        <end position="155"/>
    </location>
</feature>
<proteinExistence type="predicted"/>
<sequence>MSNEYLIYIGLIAITLIFLYMVLYEIVNYLKSKLQSKNYNGNNQYKKRFILTKTESQLFRYLINILPNHIILAQVPFSCIIRPINNERRLFWKINQKRVDFVVLDKRLNTVFIVELDDTSHSSKKRYDIQRDQLFNSCGIRTLRIKTKDNNFNTVKYKLERFINKYLRN</sequence>